<dbReference type="Proteomes" id="UP000663848">
    <property type="component" value="Unassembled WGS sequence"/>
</dbReference>
<organism evidence="4 5">
    <name type="scientific">Rotaria socialis</name>
    <dbReference type="NCBI Taxonomy" id="392032"/>
    <lineage>
        <taxon>Eukaryota</taxon>
        <taxon>Metazoa</taxon>
        <taxon>Spiralia</taxon>
        <taxon>Gnathifera</taxon>
        <taxon>Rotifera</taxon>
        <taxon>Eurotatoria</taxon>
        <taxon>Bdelloidea</taxon>
        <taxon>Philodinida</taxon>
        <taxon>Philodinidae</taxon>
        <taxon>Rotaria</taxon>
    </lineage>
</organism>
<keyword evidence="3" id="KW-0067">ATP-binding</keyword>
<evidence type="ECO:0000256" key="2">
    <source>
        <dbReference type="ARBA" id="ARBA00022741"/>
    </source>
</evidence>
<evidence type="ECO:0000256" key="3">
    <source>
        <dbReference type="ARBA" id="ARBA00022840"/>
    </source>
</evidence>
<comment type="caution">
    <text evidence="4">The sequence shown here is derived from an EMBL/GenBank/DDBJ whole genome shotgun (WGS) entry which is preliminary data.</text>
</comment>
<protein>
    <recommendedName>
        <fullName evidence="6">Heat shock protein 70</fullName>
    </recommendedName>
</protein>
<feature type="non-terminal residue" evidence="4">
    <location>
        <position position="51"/>
    </location>
</feature>
<feature type="non-terminal residue" evidence="4">
    <location>
        <position position="1"/>
    </location>
</feature>
<reference evidence="4" key="1">
    <citation type="submission" date="2021-02" db="EMBL/GenBank/DDBJ databases">
        <authorList>
            <person name="Nowell W R."/>
        </authorList>
    </citation>
    <scope>NUCLEOTIDE SEQUENCE</scope>
</reference>
<dbReference type="InterPro" id="IPR029047">
    <property type="entry name" value="HSP70_peptide-bd_sf"/>
</dbReference>
<proteinExistence type="inferred from homology"/>
<accession>A0A822GST1</accession>
<dbReference type="SUPFAM" id="SSF100920">
    <property type="entry name" value="Heat shock protein 70kD (HSP70), peptide-binding domain"/>
    <property type="match status" value="1"/>
</dbReference>
<gene>
    <name evidence="4" type="ORF">QYT958_LOCUS48954</name>
</gene>
<sequence>LGIETAGGVMATVIKRGTSIPSRQAQTFTTYSDNQPGVDIKVFEGERKMTK</sequence>
<evidence type="ECO:0000313" key="5">
    <source>
        <dbReference type="Proteomes" id="UP000663848"/>
    </source>
</evidence>
<name>A0A822GST1_9BILA</name>
<evidence type="ECO:0000313" key="4">
    <source>
        <dbReference type="EMBL" id="CAF5157429.1"/>
    </source>
</evidence>
<dbReference type="GO" id="GO:0005524">
    <property type="term" value="F:ATP binding"/>
    <property type="evidence" value="ECO:0007669"/>
    <property type="project" value="UniProtKB-KW"/>
</dbReference>
<dbReference type="Gene3D" id="2.60.34.10">
    <property type="entry name" value="Substrate Binding Domain Of DNAk, Chain A, domain 1"/>
    <property type="match status" value="1"/>
</dbReference>
<keyword evidence="2" id="KW-0547">Nucleotide-binding</keyword>
<dbReference type="PANTHER" id="PTHR19375">
    <property type="entry name" value="HEAT SHOCK PROTEIN 70KDA"/>
    <property type="match status" value="1"/>
</dbReference>
<evidence type="ECO:0008006" key="6">
    <source>
        <dbReference type="Google" id="ProtNLM"/>
    </source>
</evidence>
<dbReference type="InterPro" id="IPR013126">
    <property type="entry name" value="Hsp_70_fam"/>
</dbReference>
<evidence type="ECO:0000256" key="1">
    <source>
        <dbReference type="ARBA" id="ARBA00007381"/>
    </source>
</evidence>
<comment type="similarity">
    <text evidence="1">Belongs to the heat shock protein 70 family.</text>
</comment>
<dbReference type="GO" id="GO:0140662">
    <property type="term" value="F:ATP-dependent protein folding chaperone"/>
    <property type="evidence" value="ECO:0007669"/>
    <property type="project" value="InterPro"/>
</dbReference>
<dbReference type="Pfam" id="PF00012">
    <property type="entry name" value="HSP70"/>
    <property type="match status" value="1"/>
</dbReference>
<dbReference type="AlphaFoldDB" id="A0A822GST1"/>
<dbReference type="EMBL" id="CAJOBR010106948">
    <property type="protein sequence ID" value="CAF5157429.1"/>
    <property type="molecule type" value="Genomic_DNA"/>
</dbReference>